<sequence length="480" mass="54651">MKICFPSVSHANGQPFIFFYDEKANTAKCFLQLAGTENTDDYATRLSSLKNIEGITITGENEVTIEDVKKFTQSHPYMPICSVSHGTFFRHVRKERPSILSMSGKTEGEVETQHLNASGIMVEALITREKRPGEWGNTLSYLNYFHEKTKIDESSRTKDCILGASDLMKDFQYQKNKKLYVIKEAQITIIAYVFNELLNPTYIKINGNKPVPNNLASYLVKAIENCMLNERLNCGPTPSERLSKEEREEKYQDEKEYLFAVKQEQIARVNIMLRPLLFFIDSEMAATELTNDNEIAHSLELLKQQLTPEVLDDLKGCIKELRSQTIKAGADQYTFHQLAETLRSQIESRPSNFGQFYSCYHLVHQALERHKIKEDNLAKLAEEITLNAMASVAKIATTQEAKAHIGKLFPNADKDFYLSKIWSELLAKELDVLLDSKVKKKLSDEISKCITAFVERHLAEMTEHSMDEPIHSNSNSGLGI</sequence>
<evidence type="ECO:0000313" key="2">
    <source>
        <dbReference type="Proteomes" id="UP000055035"/>
    </source>
</evidence>
<keyword evidence="2" id="KW-1185">Reference proteome</keyword>
<evidence type="ECO:0000313" key="1">
    <source>
        <dbReference type="EMBL" id="KTD17165.1"/>
    </source>
</evidence>
<dbReference type="PATRIC" id="fig|456.5.peg.1574"/>
<comment type="caution">
    <text evidence="1">The sequence shown here is derived from an EMBL/GenBank/DDBJ whole genome shotgun (WGS) entry which is preliminary data.</text>
</comment>
<organism evidence="1 2">
    <name type="scientific">Legionella jordanis</name>
    <dbReference type="NCBI Taxonomy" id="456"/>
    <lineage>
        <taxon>Bacteria</taxon>
        <taxon>Pseudomonadati</taxon>
        <taxon>Pseudomonadota</taxon>
        <taxon>Gammaproteobacteria</taxon>
        <taxon>Legionellales</taxon>
        <taxon>Legionellaceae</taxon>
        <taxon>Legionella</taxon>
    </lineage>
</organism>
<protein>
    <submittedName>
        <fullName evidence="1">Uncharacterized protein</fullName>
    </submittedName>
</protein>
<dbReference type="EMBL" id="LNYJ01000011">
    <property type="protein sequence ID" value="KTD17165.1"/>
    <property type="molecule type" value="Genomic_DNA"/>
</dbReference>
<name>A0A0W0VB84_9GAMM</name>
<accession>A0A0W0VB84</accession>
<proteinExistence type="predicted"/>
<reference evidence="1 2" key="1">
    <citation type="submission" date="2015-11" db="EMBL/GenBank/DDBJ databases">
        <title>Genomic analysis of 38 Legionella species identifies large and diverse effector repertoires.</title>
        <authorList>
            <person name="Burstein D."/>
            <person name="Amaro F."/>
            <person name="Zusman T."/>
            <person name="Lifshitz Z."/>
            <person name="Cohen O."/>
            <person name="Gilbert J.A."/>
            <person name="Pupko T."/>
            <person name="Shuman H.A."/>
            <person name="Segal G."/>
        </authorList>
    </citation>
    <scope>NUCLEOTIDE SEQUENCE [LARGE SCALE GENOMIC DNA]</scope>
    <source>
        <strain evidence="1 2">BL-540</strain>
    </source>
</reference>
<dbReference type="STRING" id="456.Ljor_1471"/>
<gene>
    <name evidence="1" type="ORF">Ljor_1471</name>
</gene>
<dbReference type="RefSeq" id="WP_058470953.1">
    <property type="nucleotide sequence ID" value="NZ_CAAAIC010000003.1"/>
</dbReference>
<dbReference type="OrthoDB" id="5653929at2"/>
<dbReference type="AlphaFoldDB" id="A0A0W0VB84"/>
<dbReference type="Proteomes" id="UP000055035">
    <property type="component" value="Unassembled WGS sequence"/>
</dbReference>